<evidence type="ECO:0000256" key="2">
    <source>
        <dbReference type="ARBA" id="ARBA00022840"/>
    </source>
</evidence>
<dbReference type="Proteomes" id="UP001165060">
    <property type="component" value="Unassembled WGS sequence"/>
</dbReference>
<evidence type="ECO:0000313" key="9">
    <source>
        <dbReference type="Proteomes" id="UP001165060"/>
    </source>
</evidence>
<dbReference type="EMBL" id="BRYB01000920">
    <property type="protein sequence ID" value="GMI40262.1"/>
    <property type="molecule type" value="Genomic_DNA"/>
</dbReference>
<dbReference type="PANTHER" id="PTHR47969">
    <property type="entry name" value="CHROMOSOME-ASSOCIATED KINESIN KIF4A-RELATED"/>
    <property type="match status" value="1"/>
</dbReference>
<keyword evidence="4" id="KW-0493">Microtubule</keyword>
<organism evidence="8 9">
    <name type="scientific">Tetraparma gracilis</name>
    <dbReference type="NCBI Taxonomy" id="2962635"/>
    <lineage>
        <taxon>Eukaryota</taxon>
        <taxon>Sar</taxon>
        <taxon>Stramenopiles</taxon>
        <taxon>Ochrophyta</taxon>
        <taxon>Bolidophyceae</taxon>
        <taxon>Parmales</taxon>
        <taxon>Triparmaceae</taxon>
        <taxon>Tetraparma</taxon>
    </lineage>
</organism>
<evidence type="ECO:0000256" key="6">
    <source>
        <dbReference type="SAM" id="MobiDB-lite"/>
    </source>
</evidence>
<evidence type="ECO:0000256" key="5">
    <source>
        <dbReference type="SAM" id="Coils"/>
    </source>
</evidence>
<evidence type="ECO:0000259" key="7">
    <source>
        <dbReference type="PROSITE" id="PS50067"/>
    </source>
</evidence>
<feature type="non-terminal residue" evidence="8">
    <location>
        <position position="1"/>
    </location>
</feature>
<keyword evidence="4" id="KW-0505">Motor protein</keyword>
<feature type="region of interest" description="Disordered" evidence="6">
    <location>
        <begin position="468"/>
        <end position="497"/>
    </location>
</feature>
<comment type="similarity">
    <text evidence="3 4">Belongs to the TRAFAC class myosin-kinesin ATPase superfamily. Kinesin family.</text>
</comment>
<keyword evidence="5" id="KW-0175">Coiled coil</keyword>
<dbReference type="InterPro" id="IPR027640">
    <property type="entry name" value="Kinesin-like_fam"/>
</dbReference>
<dbReference type="InterPro" id="IPR001752">
    <property type="entry name" value="Kinesin_motor_dom"/>
</dbReference>
<dbReference type="InterPro" id="IPR019821">
    <property type="entry name" value="Kinesin_motor_CS"/>
</dbReference>
<feature type="compositionally biased region" description="Basic and acidic residues" evidence="6">
    <location>
        <begin position="1"/>
        <end position="16"/>
    </location>
</feature>
<keyword evidence="2 4" id="KW-0067">ATP-binding</keyword>
<dbReference type="Gene3D" id="3.40.850.10">
    <property type="entry name" value="Kinesin motor domain"/>
    <property type="match status" value="1"/>
</dbReference>
<evidence type="ECO:0000256" key="4">
    <source>
        <dbReference type="RuleBase" id="RU000394"/>
    </source>
</evidence>
<reference evidence="8 9" key="1">
    <citation type="journal article" date="2023" name="Commun. Biol.">
        <title>Genome analysis of Parmales, the sister group of diatoms, reveals the evolutionary specialization of diatoms from phago-mixotrophs to photoautotrophs.</title>
        <authorList>
            <person name="Ban H."/>
            <person name="Sato S."/>
            <person name="Yoshikawa S."/>
            <person name="Yamada K."/>
            <person name="Nakamura Y."/>
            <person name="Ichinomiya M."/>
            <person name="Sato N."/>
            <person name="Blanc-Mathieu R."/>
            <person name="Endo H."/>
            <person name="Kuwata A."/>
            <person name="Ogata H."/>
        </authorList>
    </citation>
    <scope>NUCLEOTIDE SEQUENCE [LARGE SCALE GENOMIC DNA]</scope>
</reference>
<feature type="region of interest" description="Disordered" evidence="6">
    <location>
        <begin position="310"/>
        <end position="405"/>
    </location>
</feature>
<comment type="caution">
    <text evidence="8">The sequence shown here is derived from an EMBL/GenBank/DDBJ whole genome shotgun (WGS) entry which is preliminary data.</text>
</comment>
<dbReference type="Pfam" id="PF23735">
    <property type="entry name" value="KIF9"/>
    <property type="match status" value="1"/>
</dbReference>
<dbReference type="InterPro" id="IPR027417">
    <property type="entry name" value="P-loop_NTPase"/>
</dbReference>
<evidence type="ECO:0000256" key="3">
    <source>
        <dbReference type="PROSITE-ProRule" id="PRU00283"/>
    </source>
</evidence>
<feature type="region of interest" description="Disordered" evidence="6">
    <location>
        <begin position="544"/>
        <end position="612"/>
    </location>
</feature>
<dbReference type="InterPro" id="IPR056524">
    <property type="entry name" value="KIF6/9_C"/>
</dbReference>
<dbReference type="InterPro" id="IPR036961">
    <property type="entry name" value="Kinesin_motor_dom_sf"/>
</dbReference>
<dbReference type="PRINTS" id="PR00380">
    <property type="entry name" value="KINESINHEAVY"/>
</dbReference>
<keyword evidence="9" id="KW-1185">Reference proteome</keyword>
<protein>
    <recommendedName>
        <fullName evidence="4">Kinesin-like protein</fullName>
    </recommendedName>
</protein>
<gene>
    <name evidence="8" type="ORF">TeGR_g10608</name>
</gene>
<feature type="coiled-coil region" evidence="5">
    <location>
        <begin position="433"/>
        <end position="467"/>
    </location>
</feature>
<feature type="compositionally biased region" description="Basic and acidic residues" evidence="6">
    <location>
        <begin position="343"/>
        <end position="352"/>
    </location>
</feature>
<feature type="domain" description="Kinesin motor" evidence="7">
    <location>
        <begin position="1"/>
        <end position="206"/>
    </location>
</feature>
<dbReference type="PROSITE" id="PS50067">
    <property type="entry name" value="KINESIN_MOTOR_2"/>
    <property type="match status" value="1"/>
</dbReference>
<keyword evidence="1 4" id="KW-0547">Nucleotide-binding</keyword>
<sequence length="612" mass="66458">SESGHDIASKNYDRESAGAGTLGGSSAPASVPTLSIFESATSGPQVRGLRIPAVRSAEEGLNLLFESQLNRAIAEHQLNDASSRSHCIFTLWFKVGGKGEKVVTGKFNVVDLAGSERMKKTEAVGQVQRESSYINKSLSFLEQVVVALASKTRDHIPYRQSKLTHVLKDSLGGNCNTLMVACVWPHEAHMDQTVSTLKFAARMQIIKNKPTVNESKSSSEGSAKLMRLVKVLKEELAMHDIMCGRPEIKYGLPTLEDEGQIRQQVSSYMADEAAIPDVTSVAQVRAVYKEMRSMIMSGAGTEQMVISPRADLAPSTPPRQSSPRAGEGLETSQGELNPLFESGKVKVSDKYKAAHQSPQGPSPVSARSPSGALDMNSYTPPSKKGAPSSTPTMEGRASPPPVIQPFITPKKIQQKGELDRFVAGPGSVQNKALENAKRRVKEKKGYVKEVTNEINFQKDRIDFLMAQLQSGATSPSGGGGGDGGSPTSPRAEDPTKQLKLAKKTYRLKMEELKEAKNEVKFETHQKEQCLQSLLAAFEMWSRLSDEEQGGGANNNNDGSYFVDTAQGEELQVGPDSPPSAEADAYERAREQAEKKSRTQKKLSASAEWKLNF</sequence>
<accession>A0ABQ6N4I6</accession>
<feature type="region of interest" description="Disordered" evidence="6">
    <location>
        <begin position="1"/>
        <end position="25"/>
    </location>
</feature>
<dbReference type="PANTHER" id="PTHR47969:SF29">
    <property type="entry name" value="KINESIN-LIKE PROTEIN"/>
    <property type="match status" value="1"/>
</dbReference>
<dbReference type="Pfam" id="PF00225">
    <property type="entry name" value="Kinesin"/>
    <property type="match status" value="1"/>
</dbReference>
<comment type="caution">
    <text evidence="3">Lacks conserved residue(s) required for the propagation of feature annotation.</text>
</comment>
<dbReference type="SMART" id="SM00129">
    <property type="entry name" value="KISc"/>
    <property type="match status" value="1"/>
</dbReference>
<name>A0ABQ6N4I6_9STRA</name>
<dbReference type="PROSITE" id="PS00411">
    <property type="entry name" value="KINESIN_MOTOR_1"/>
    <property type="match status" value="1"/>
</dbReference>
<evidence type="ECO:0000256" key="1">
    <source>
        <dbReference type="ARBA" id="ARBA00022741"/>
    </source>
</evidence>
<feature type="compositionally biased region" description="Basic and acidic residues" evidence="6">
    <location>
        <begin position="584"/>
        <end position="596"/>
    </location>
</feature>
<dbReference type="SUPFAM" id="SSF52540">
    <property type="entry name" value="P-loop containing nucleoside triphosphate hydrolases"/>
    <property type="match status" value="1"/>
</dbReference>
<proteinExistence type="inferred from homology"/>
<evidence type="ECO:0000313" key="8">
    <source>
        <dbReference type="EMBL" id="GMI40262.1"/>
    </source>
</evidence>